<organism evidence="2">
    <name type="scientific">freshwater metagenome</name>
    <dbReference type="NCBI Taxonomy" id="449393"/>
    <lineage>
        <taxon>unclassified sequences</taxon>
        <taxon>metagenomes</taxon>
        <taxon>ecological metagenomes</taxon>
    </lineage>
</organism>
<evidence type="ECO:0000256" key="1">
    <source>
        <dbReference type="SAM" id="Phobius"/>
    </source>
</evidence>
<dbReference type="AlphaFoldDB" id="A0A6J6NKC3"/>
<keyword evidence="1" id="KW-0472">Membrane</keyword>
<accession>A0A6J6NKC3</accession>
<sequence>MFKAVVWILRRFWFPILVFALSRLGLKYPWAAKAHTTIKKLK</sequence>
<proteinExistence type="predicted"/>
<dbReference type="EMBL" id="CAEZXK010000014">
    <property type="protein sequence ID" value="CAB4686839.1"/>
    <property type="molecule type" value="Genomic_DNA"/>
</dbReference>
<protein>
    <submittedName>
        <fullName evidence="2">Unannotated protein</fullName>
    </submittedName>
</protein>
<name>A0A6J6NKC3_9ZZZZ</name>
<reference evidence="2" key="1">
    <citation type="submission" date="2020-05" db="EMBL/GenBank/DDBJ databases">
        <authorList>
            <person name="Chiriac C."/>
            <person name="Salcher M."/>
            <person name="Ghai R."/>
            <person name="Kavagutti S V."/>
        </authorList>
    </citation>
    <scope>NUCLEOTIDE SEQUENCE</scope>
</reference>
<evidence type="ECO:0000313" key="2">
    <source>
        <dbReference type="EMBL" id="CAB4686839.1"/>
    </source>
</evidence>
<gene>
    <name evidence="2" type="ORF">UFOPK2370_00690</name>
</gene>
<keyword evidence="1" id="KW-0812">Transmembrane</keyword>
<keyword evidence="1" id="KW-1133">Transmembrane helix</keyword>
<feature type="transmembrane region" description="Helical" evidence="1">
    <location>
        <begin position="12"/>
        <end position="30"/>
    </location>
</feature>